<name>A0A9K3D220_9EUKA</name>
<dbReference type="EMBL" id="BDIP01003381">
    <property type="protein sequence ID" value="GIQ87633.1"/>
    <property type="molecule type" value="Genomic_DNA"/>
</dbReference>
<protein>
    <submittedName>
        <fullName evidence="2">Uncharacterized protein</fullName>
    </submittedName>
</protein>
<dbReference type="AlphaFoldDB" id="A0A9K3D220"/>
<feature type="compositionally biased region" description="Acidic residues" evidence="1">
    <location>
        <begin position="186"/>
        <end position="202"/>
    </location>
</feature>
<accession>A0A9K3D220</accession>
<organism evidence="2 3">
    <name type="scientific">Kipferlia bialata</name>
    <dbReference type="NCBI Taxonomy" id="797122"/>
    <lineage>
        <taxon>Eukaryota</taxon>
        <taxon>Metamonada</taxon>
        <taxon>Carpediemonas-like organisms</taxon>
        <taxon>Kipferlia</taxon>
    </lineage>
</organism>
<evidence type="ECO:0000313" key="2">
    <source>
        <dbReference type="EMBL" id="GIQ87633.1"/>
    </source>
</evidence>
<gene>
    <name evidence="2" type="ORF">KIPB_009711</name>
</gene>
<reference evidence="2 3" key="1">
    <citation type="journal article" date="2018" name="PLoS ONE">
        <title>The draft genome of Kipferlia bialata reveals reductive genome evolution in fornicate parasites.</title>
        <authorList>
            <person name="Tanifuji G."/>
            <person name="Takabayashi S."/>
            <person name="Kume K."/>
            <person name="Takagi M."/>
            <person name="Nakayama T."/>
            <person name="Kamikawa R."/>
            <person name="Inagaki Y."/>
            <person name="Hashimoto T."/>
        </authorList>
    </citation>
    <scope>NUCLEOTIDE SEQUENCE [LARGE SCALE GENOMIC DNA]</scope>
    <source>
        <strain evidence="2">NY0173</strain>
    </source>
</reference>
<sequence>TVYPPPHLFDDDIAMVQEEYGDMFKDISHKKGLHMFRIKYEAPEDSKMDIDSLYVAFAVPDQEARNEDGSPIPGHGIKVAVTNKPLPAPLKAAIKAHLEERLAKVGAQHSLAYITGYLATGYDSVCMAGMRWLDAYNTEGPGGGTVRRYSVKTKRQLKIEQDAEDARLLKLKEEREREQRHRDGQSDTEEEEEEEQEEEDVVNDVQQLNIIESIRLPSSETMDTAWNTDTHSPIYSRYMLALGAMRPRPERYLALCRMGRQLLRHRWNVIYPTAEELPHFRPLKTRQGTNGV</sequence>
<evidence type="ECO:0000313" key="3">
    <source>
        <dbReference type="Proteomes" id="UP000265618"/>
    </source>
</evidence>
<proteinExistence type="predicted"/>
<comment type="caution">
    <text evidence="2">The sequence shown here is derived from an EMBL/GenBank/DDBJ whole genome shotgun (WGS) entry which is preliminary data.</text>
</comment>
<dbReference type="Proteomes" id="UP000265618">
    <property type="component" value="Unassembled WGS sequence"/>
</dbReference>
<feature type="non-terminal residue" evidence="2">
    <location>
        <position position="1"/>
    </location>
</feature>
<keyword evidence="3" id="KW-1185">Reference proteome</keyword>
<evidence type="ECO:0000256" key="1">
    <source>
        <dbReference type="SAM" id="MobiDB-lite"/>
    </source>
</evidence>
<feature type="compositionally biased region" description="Basic and acidic residues" evidence="1">
    <location>
        <begin position="175"/>
        <end position="185"/>
    </location>
</feature>
<feature type="region of interest" description="Disordered" evidence="1">
    <location>
        <begin position="175"/>
        <end position="202"/>
    </location>
</feature>